<evidence type="ECO:0000313" key="3">
    <source>
        <dbReference type="EMBL" id="GIY98958.1"/>
    </source>
</evidence>
<dbReference type="PANTHER" id="PTHR24252">
    <property type="entry name" value="ACROSIN-RELATED"/>
    <property type="match status" value="1"/>
</dbReference>
<dbReference type="Proteomes" id="UP001054945">
    <property type="component" value="Unassembled WGS sequence"/>
</dbReference>
<dbReference type="GO" id="GO:0004252">
    <property type="term" value="F:serine-type endopeptidase activity"/>
    <property type="evidence" value="ECO:0007669"/>
    <property type="project" value="InterPro"/>
</dbReference>
<gene>
    <name evidence="3" type="primary">mas</name>
    <name evidence="3" type="ORF">CEXT_241841</name>
</gene>
<protein>
    <submittedName>
        <fullName evidence="3">Protein masquerade</fullName>
    </submittedName>
</protein>
<proteinExistence type="predicted"/>
<keyword evidence="1" id="KW-1015">Disulfide bond</keyword>
<dbReference type="AlphaFoldDB" id="A0AAV4XYP7"/>
<dbReference type="SUPFAM" id="SSF50494">
    <property type="entry name" value="Trypsin-like serine proteases"/>
    <property type="match status" value="1"/>
</dbReference>
<accession>A0AAV4XYP7</accession>
<name>A0AAV4XYP7_CAEEX</name>
<dbReference type="GO" id="GO:0006508">
    <property type="term" value="P:proteolysis"/>
    <property type="evidence" value="ECO:0007669"/>
    <property type="project" value="InterPro"/>
</dbReference>
<dbReference type="InterPro" id="IPR001254">
    <property type="entry name" value="Trypsin_dom"/>
</dbReference>
<dbReference type="Gene3D" id="2.40.10.10">
    <property type="entry name" value="Trypsin-like serine proteases"/>
    <property type="match status" value="2"/>
</dbReference>
<dbReference type="InterPro" id="IPR043504">
    <property type="entry name" value="Peptidase_S1_PA_chymotrypsin"/>
</dbReference>
<reference evidence="3 4" key="1">
    <citation type="submission" date="2021-06" db="EMBL/GenBank/DDBJ databases">
        <title>Caerostris extrusa draft genome.</title>
        <authorList>
            <person name="Kono N."/>
            <person name="Arakawa K."/>
        </authorList>
    </citation>
    <scope>NUCLEOTIDE SEQUENCE [LARGE SCALE GENOMIC DNA]</scope>
</reference>
<sequence length="132" mass="14774">MNLDNNIALLRLQKPVELNDHICVVCLPTSGQMPQGNTKCTVTGYGFLSPGGDMSLEIREAQVPLIDDTECVANVTEALTSSFHSSCQQFLFWRSRKTRCLPGRCWKSSGLRSRWLLRISGARILGAWMRSE</sequence>
<evidence type="ECO:0000259" key="2">
    <source>
        <dbReference type="Pfam" id="PF00089"/>
    </source>
</evidence>
<evidence type="ECO:0000256" key="1">
    <source>
        <dbReference type="ARBA" id="ARBA00023157"/>
    </source>
</evidence>
<dbReference type="InterPro" id="IPR009003">
    <property type="entry name" value="Peptidase_S1_PA"/>
</dbReference>
<dbReference type="Pfam" id="PF00089">
    <property type="entry name" value="Trypsin"/>
    <property type="match status" value="1"/>
</dbReference>
<evidence type="ECO:0000313" key="4">
    <source>
        <dbReference type="Proteomes" id="UP001054945"/>
    </source>
</evidence>
<comment type="caution">
    <text evidence="3">The sequence shown here is derived from an EMBL/GenBank/DDBJ whole genome shotgun (WGS) entry which is preliminary data.</text>
</comment>
<dbReference type="EMBL" id="BPLR01018363">
    <property type="protein sequence ID" value="GIY98958.1"/>
    <property type="molecule type" value="Genomic_DNA"/>
</dbReference>
<organism evidence="3 4">
    <name type="scientific">Caerostris extrusa</name>
    <name type="common">Bark spider</name>
    <name type="synonym">Caerostris bankana</name>
    <dbReference type="NCBI Taxonomy" id="172846"/>
    <lineage>
        <taxon>Eukaryota</taxon>
        <taxon>Metazoa</taxon>
        <taxon>Ecdysozoa</taxon>
        <taxon>Arthropoda</taxon>
        <taxon>Chelicerata</taxon>
        <taxon>Arachnida</taxon>
        <taxon>Araneae</taxon>
        <taxon>Araneomorphae</taxon>
        <taxon>Entelegynae</taxon>
        <taxon>Araneoidea</taxon>
        <taxon>Araneidae</taxon>
        <taxon>Caerostris</taxon>
    </lineage>
</organism>
<dbReference type="PANTHER" id="PTHR24252:SF7">
    <property type="entry name" value="HYALIN"/>
    <property type="match status" value="1"/>
</dbReference>
<feature type="domain" description="Peptidase S1" evidence="2">
    <location>
        <begin position="3"/>
        <end position="79"/>
    </location>
</feature>
<keyword evidence="4" id="KW-1185">Reference proteome</keyword>